<dbReference type="PRINTS" id="PR00465">
    <property type="entry name" value="EP450IV"/>
</dbReference>
<dbReference type="EMBL" id="REGA01000019">
    <property type="protein sequence ID" value="RQG91931.1"/>
    <property type="molecule type" value="Genomic_DNA"/>
</dbReference>
<evidence type="ECO:0000313" key="9">
    <source>
        <dbReference type="EMBL" id="RQG91931.1"/>
    </source>
</evidence>
<protein>
    <submittedName>
        <fullName evidence="9">Cytochrome P450</fullName>
    </submittedName>
</protein>
<dbReference type="InterPro" id="IPR002403">
    <property type="entry name" value="Cyt_P450_E_grp-IV"/>
</dbReference>
<keyword evidence="6 7" id="KW-0503">Monooxygenase</keyword>
<dbReference type="GO" id="GO:0005506">
    <property type="term" value="F:iron ion binding"/>
    <property type="evidence" value="ECO:0007669"/>
    <property type="project" value="InterPro"/>
</dbReference>
<evidence type="ECO:0000256" key="8">
    <source>
        <dbReference type="SAM" id="MobiDB-lite"/>
    </source>
</evidence>
<dbReference type="SUPFAM" id="SSF48264">
    <property type="entry name" value="Cytochrome P450"/>
    <property type="match status" value="1"/>
</dbReference>
<dbReference type="PANTHER" id="PTHR24291">
    <property type="entry name" value="CYTOCHROME P450 FAMILY 4"/>
    <property type="match status" value="1"/>
</dbReference>
<accession>A0A3N6M955</accession>
<dbReference type="GO" id="GO:0020037">
    <property type="term" value="F:heme binding"/>
    <property type="evidence" value="ECO:0007669"/>
    <property type="project" value="InterPro"/>
</dbReference>
<dbReference type="GO" id="GO:0016705">
    <property type="term" value="F:oxidoreductase activity, acting on paired donors, with incorporation or reduction of molecular oxygen"/>
    <property type="evidence" value="ECO:0007669"/>
    <property type="project" value="InterPro"/>
</dbReference>
<gene>
    <name evidence="9" type="ORF">EA473_18015</name>
</gene>
<dbReference type="PRINTS" id="PR00385">
    <property type="entry name" value="P450"/>
</dbReference>
<reference evidence="9 10" key="1">
    <citation type="submission" date="2018-10" db="EMBL/GenBank/DDBJ databases">
        <title>Natrarchaeobius chitinivorans gen. nov., sp. nov., and Natrarchaeobius haloalkaliphilus sp. nov., alkaliphilic, chitin-utilizing haloarchaea from hypersaline alkaline lakes.</title>
        <authorList>
            <person name="Sorokin D.Y."/>
            <person name="Elcheninov A.G."/>
            <person name="Kostrikina N.A."/>
            <person name="Bale N.J."/>
            <person name="Sinninghe Damste J.S."/>
            <person name="Khijniak T.V."/>
            <person name="Kublanov I.V."/>
            <person name="Toshchakov S.V."/>
        </authorList>
    </citation>
    <scope>NUCLEOTIDE SEQUENCE [LARGE SCALE GENOMIC DNA]</scope>
    <source>
        <strain evidence="9 10">AArcht4T</strain>
    </source>
</reference>
<name>A0A3N6M955_NATCH</name>
<dbReference type="InterPro" id="IPR001128">
    <property type="entry name" value="Cyt_P450"/>
</dbReference>
<dbReference type="GO" id="GO:0004497">
    <property type="term" value="F:monooxygenase activity"/>
    <property type="evidence" value="ECO:0007669"/>
    <property type="project" value="UniProtKB-KW"/>
</dbReference>
<dbReference type="AlphaFoldDB" id="A0A3N6M955"/>
<dbReference type="Pfam" id="PF00067">
    <property type="entry name" value="p450"/>
    <property type="match status" value="1"/>
</dbReference>
<keyword evidence="2 7" id="KW-0349">Heme</keyword>
<keyword evidence="10" id="KW-1185">Reference proteome</keyword>
<evidence type="ECO:0000313" key="10">
    <source>
        <dbReference type="Proteomes" id="UP000282323"/>
    </source>
</evidence>
<evidence type="ECO:0000256" key="6">
    <source>
        <dbReference type="ARBA" id="ARBA00023033"/>
    </source>
</evidence>
<evidence type="ECO:0000256" key="4">
    <source>
        <dbReference type="ARBA" id="ARBA00023002"/>
    </source>
</evidence>
<dbReference type="Proteomes" id="UP000282323">
    <property type="component" value="Unassembled WGS sequence"/>
</dbReference>
<dbReference type="InterPro" id="IPR017972">
    <property type="entry name" value="Cyt_P450_CS"/>
</dbReference>
<keyword evidence="3 7" id="KW-0479">Metal-binding</keyword>
<dbReference type="InterPro" id="IPR036396">
    <property type="entry name" value="Cyt_P450_sf"/>
</dbReference>
<comment type="similarity">
    <text evidence="1 7">Belongs to the cytochrome P450 family.</text>
</comment>
<keyword evidence="5 7" id="KW-0408">Iron</keyword>
<organism evidence="9 10">
    <name type="scientific">Natrarchaeobius chitinivorans</name>
    <dbReference type="NCBI Taxonomy" id="1679083"/>
    <lineage>
        <taxon>Archaea</taxon>
        <taxon>Methanobacteriati</taxon>
        <taxon>Methanobacteriota</taxon>
        <taxon>Stenosarchaea group</taxon>
        <taxon>Halobacteria</taxon>
        <taxon>Halobacteriales</taxon>
        <taxon>Natrialbaceae</taxon>
        <taxon>Natrarchaeobius</taxon>
    </lineage>
</organism>
<evidence type="ECO:0000256" key="2">
    <source>
        <dbReference type="ARBA" id="ARBA00022617"/>
    </source>
</evidence>
<evidence type="ECO:0000256" key="3">
    <source>
        <dbReference type="ARBA" id="ARBA00022723"/>
    </source>
</evidence>
<feature type="region of interest" description="Disordered" evidence="8">
    <location>
        <begin position="424"/>
        <end position="446"/>
    </location>
</feature>
<evidence type="ECO:0000256" key="5">
    <source>
        <dbReference type="ARBA" id="ARBA00023004"/>
    </source>
</evidence>
<comment type="caution">
    <text evidence="9">The sequence shown here is derived from an EMBL/GenBank/DDBJ whole genome shotgun (WGS) entry which is preliminary data.</text>
</comment>
<evidence type="ECO:0000256" key="7">
    <source>
        <dbReference type="RuleBase" id="RU000461"/>
    </source>
</evidence>
<dbReference type="PANTHER" id="PTHR24291:SF50">
    <property type="entry name" value="BIFUNCTIONAL ALBAFLAVENONE MONOOXYGENASE_TERPENE SYNTHASE"/>
    <property type="match status" value="1"/>
</dbReference>
<evidence type="ECO:0000256" key="1">
    <source>
        <dbReference type="ARBA" id="ARBA00010617"/>
    </source>
</evidence>
<proteinExistence type="inferred from homology"/>
<keyword evidence="4 7" id="KW-0560">Oxidoreductase</keyword>
<dbReference type="PROSITE" id="PS00086">
    <property type="entry name" value="CYTOCHROME_P450"/>
    <property type="match status" value="1"/>
</dbReference>
<dbReference type="InterPro" id="IPR050196">
    <property type="entry name" value="Cytochrome_P450_Monoox"/>
</dbReference>
<sequence>MVEKRTHMSETIPTADRLPLLGSALEVGRDPFRFLERAPAEYGPVFRVSIPGLSFVCYTDAELVERVLAAESDRYRKDPRELDLLGDLLGEGLLTARGEIWERGREHVQPAFYPGRLLEYGEEMLDRTGDELERWEDGHRIDVHEAATRLTLSIVATTMFGVEDVEETDAIADAADAITSRFEPSRVPMEIPLWVPTPANRRYRRATDDLDDVIEAILRRRRESGGETDADDRPDLCSALLTAGESGALSDAEIRDHLVTMLLAGHETTAIALTYTLGLLASHPDERERVLEEVRAPAELTPRTELPHTDRAIREALRLYPPTYMLYRETATTDTVAGYEISEGTRVCLSQWAVHRNDRYYDDPLEFRPGRWTPEMRESLPEYAYFPFGGGPRQCIGRRFALLELRLCLARILRSVRIESVPETELTPTPALTSRPDGPVPVRVRR</sequence>
<dbReference type="Gene3D" id="1.10.630.10">
    <property type="entry name" value="Cytochrome P450"/>
    <property type="match status" value="1"/>
</dbReference>